<reference evidence="1 2" key="1">
    <citation type="submission" date="2007-03" db="EMBL/GenBank/DDBJ databases">
        <authorList>
            <person name="Stal L."/>
            <person name="Ferriera S."/>
            <person name="Johnson J."/>
            <person name="Kravitz S."/>
            <person name="Beeson K."/>
            <person name="Sutton G."/>
            <person name="Rogers Y.-H."/>
            <person name="Friedman R."/>
            <person name="Frazier M."/>
            <person name="Venter J.C."/>
        </authorList>
    </citation>
    <scope>NUCLEOTIDE SEQUENCE [LARGE SCALE GENOMIC DNA]</scope>
    <source>
        <strain evidence="1 2">CCY0110</strain>
    </source>
</reference>
<evidence type="ECO:0000313" key="2">
    <source>
        <dbReference type="Proteomes" id="UP000003781"/>
    </source>
</evidence>
<sequence length="71" mass="8046">MLSHEEKDLILFTLSNVMEQLDNDDDGTFIDKYGEFILDDGTDTCDLADQLITKVENLQTKLLPDVIPISE</sequence>
<comment type="caution">
    <text evidence="1">The sequence shown here is derived from an EMBL/GenBank/DDBJ whole genome shotgun (WGS) entry which is preliminary data.</text>
</comment>
<dbReference type="Proteomes" id="UP000003781">
    <property type="component" value="Unassembled WGS sequence"/>
</dbReference>
<dbReference type="OrthoDB" id="9875324at2"/>
<organism evidence="1 2">
    <name type="scientific">Crocosphaera chwakensis CCY0110</name>
    <dbReference type="NCBI Taxonomy" id="391612"/>
    <lineage>
        <taxon>Bacteria</taxon>
        <taxon>Bacillati</taxon>
        <taxon>Cyanobacteriota</taxon>
        <taxon>Cyanophyceae</taxon>
        <taxon>Oscillatoriophycideae</taxon>
        <taxon>Chroococcales</taxon>
        <taxon>Aphanothecaceae</taxon>
        <taxon>Crocosphaera</taxon>
        <taxon>Crocosphaera chwakensis</taxon>
    </lineage>
</organism>
<proteinExistence type="predicted"/>
<dbReference type="RefSeq" id="WP_008278619.1">
    <property type="nucleotide sequence ID" value="NZ_AAXW01000091.1"/>
</dbReference>
<gene>
    <name evidence="1" type="ORF">CY0110_14390</name>
</gene>
<dbReference type="AlphaFoldDB" id="A3IZ01"/>
<protein>
    <submittedName>
        <fullName evidence="1">Uncharacterized protein</fullName>
    </submittedName>
</protein>
<name>A3IZ01_9CHRO</name>
<evidence type="ECO:0000313" key="1">
    <source>
        <dbReference type="EMBL" id="EAZ88302.1"/>
    </source>
</evidence>
<dbReference type="EMBL" id="AAXW01000091">
    <property type="protein sequence ID" value="EAZ88302.1"/>
    <property type="molecule type" value="Genomic_DNA"/>
</dbReference>
<keyword evidence="2" id="KW-1185">Reference proteome</keyword>
<accession>A3IZ01</accession>